<protein>
    <recommendedName>
        <fullName evidence="2">LysR substrate-binding domain-containing protein</fullName>
    </recommendedName>
</protein>
<evidence type="ECO:0000259" key="2">
    <source>
        <dbReference type="Pfam" id="PF03466"/>
    </source>
</evidence>
<evidence type="ECO:0000313" key="3">
    <source>
        <dbReference type="EMBL" id="AQP98619.1"/>
    </source>
</evidence>
<dbReference type="EMBL" id="CP019628">
    <property type="protein sequence ID" value="AQP98619.1"/>
    <property type="molecule type" value="Genomic_DNA"/>
</dbReference>
<dbReference type="KEGG" id="paln:B0W48_01680"/>
<reference evidence="3 4" key="1">
    <citation type="submission" date="2017-02" db="EMBL/GenBank/DDBJ databases">
        <title>Complete genome sequence of the cold-active Pseudoalteromonas aliena strain EH1 isolated from Arctic seawater.</title>
        <authorList>
            <person name="Kim E."/>
            <person name="Heo E."/>
            <person name="Kim H."/>
            <person name="Kim D."/>
        </authorList>
    </citation>
    <scope>NUCLEOTIDE SEQUENCE [LARGE SCALE GENOMIC DNA]</scope>
    <source>
        <strain evidence="3 4">EH1</strain>
    </source>
</reference>
<gene>
    <name evidence="3" type="ORF">B0W48_01680</name>
</gene>
<organism evidence="3 4">
    <name type="scientific">Pseudoalteromonas aliena</name>
    <dbReference type="NCBI Taxonomy" id="247523"/>
    <lineage>
        <taxon>Bacteria</taxon>
        <taxon>Pseudomonadati</taxon>
        <taxon>Pseudomonadota</taxon>
        <taxon>Gammaproteobacteria</taxon>
        <taxon>Alteromonadales</taxon>
        <taxon>Pseudoalteromonadaceae</taxon>
        <taxon>Pseudoalteromonas</taxon>
    </lineage>
</organism>
<accession>A0A1Q2GU25</accession>
<sequence length="117" mass="13830">MVSKHHRLIGNTLRNKRPLTNTQTRSTYTHMCRFSSIYNDMRFVKYQVCDHQGVGLLPRFEIINELKTGELVRVLPARQSQLWEIYAIWSSGRLLSKKSVCLRDYMRTFIQQQLPEG</sequence>
<proteinExistence type="predicted"/>
<dbReference type="Proteomes" id="UP000188243">
    <property type="component" value="Chromosome"/>
</dbReference>
<name>A0A1Q2GU25_9GAMM</name>
<dbReference type="AlphaFoldDB" id="A0A1Q2GU25"/>
<evidence type="ECO:0000313" key="4">
    <source>
        <dbReference type="Proteomes" id="UP000188243"/>
    </source>
</evidence>
<dbReference type="InterPro" id="IPR005119">
    <property type="entry name" value="LysR_subst-bd"/>
</dbReference>
<feature type="region of interest" description="Disordered" evidence="1">
    <location>
        <begin position="1"/>
        <end position="20"/>
    </location>
</feature>
<feature type="domain" description="LysR substrate-binding" evidence="2">
    <location>
        <begin position="39"/>
        <end position="108"/>
    </location>
</feature>
<dbReference type="Gene3D" id="3.40.190.290">
    <property type="match status" value="1"/>
</dbReference>
<dbReference type="Pfam" id="PF03466">
    <property type="entry name" value="LysR_substrate"/>
    <property type="match status" value="1"/>
</dbReference>
<dbReference type="SUPFAM" id="SSF53850">
    <property type="entry name" value="Periplasmic binding protein-like II"/>
    <property type="match status" value="1"/>
</dbReference>
<evidence type="ECO:0000256" key="1">
    <source>
        <dbReference type="SAM" id="MobiDB-lite"/>
    </source>
</evidence>